<evidence type="ECO:0000256" key="5">
    <source>
        <dbReference type="SAM" id="MobiDB-lite"/>
    </source>
</evidence>
<proteinExistence type="predicted"/>
<feature type="compositionally biased region" description="Polar residues" evidence="5">
    <location>
        <begin position="555"/>
        <end position="568"/>
    </location>
</feature>
<dbReference type="EMBL" id="BQNB010012164">
    <property type="protein sequence ID" value="GJT00029.1"/>
    <property type="molecule type" value="Genomic_DNA"/>
</dbReference>
<dbReference type="Gene3D" id="3.30.420.10">
    <property type="entry name" value="Ribonuclease H-like superfamily/Ribonuclease H"/>
    <property type="match status" value="1"/>
</dbReference>
<keyword evidence="2" id="KW-0479">Metal-binding</keyword>
<dbReference type="Pfam" id="PF25597">
    <property type="entry name" value="SH3_retrovirus"/>
    <property type="match status" value="1"/>
</dbReference>
<protein>
    <submittedName>
        <fullName evidence="7">Ribonuclease H-like domain-containing protein</fullName>
    </submittedName>
</protein>
<dbReference type="InterPro" id="IPR039537">
    <property type="entry name" value="Retrotran_Ty1/copia-like"/>
</dbReference>
<dbReference type="InterPro" id="IPR013103">
    <property type="entry name" value="RVT_2"/>
</dbReference>
<reference evidence="7" key="1">
    <citation type="journal article" date="2022" name="Int. J. Mol. Sci.">
        <title>Draft Genome of Tanacetum Coccineum: Genomic Comparison of Closely Related Tanacetum-Family Plants.</title>
        <authorList>
            <person name="Yamashiro T."/>
            <person name="Shiraishi A."/>
            <person name="Nakayama K."/>
            <person name="Satake H."/>
        </authorList>
    </citation>
    <scope>NUCLEOTIDE SEQUENCE</scope>
</reference>
<dbReference type="InterPro" id="IPR054722">
    <property type="entry name" value="PolX-like_BBD"/>
</dbReference>
<dbReference type="PANTHER" id="PTHR42648:SF32">
    <property type="entry name" value="RIBONUCLEASE H-LIKE DOMAIN, GAG-PRE-INTEGRASE DOMAIN PROTEIN-RELATED"/>
    <property type="match status" value="1"/>
</dbReference>
<gene>
    <name evidence="7" type="ORF">Tco_0821198</name>
</gene>
<name>A0ABQ5AFW2_9ASTR</name>
<evidence type="ECO:0000256" key="2">
    <source>
        <dbReference type="ARBA" id="ARBA00022723"/>
    </source>
</evidence>
<evidence type="ECO:0000256" key="3">
    <source>
        <dbReference type="ARBA" id="ARBA00022750"/>
    </source>
</evidence>
<feature type="region of interest" description="Disordered" evidence="5">
    <location>
        <begin position="535"/>
        <end position="587"/>
    </location>
</feature>
<evidence type="ECO:0000313" key="7">
    <source>
        <dbReference type="EMBL" id="GJT00029.1"/>
    </source>
</evidence>
<keyword evidence="8" id="KW-1185">Reference proteome</keyword>
<keyword evidence="1" id="KW-0645">Protease</keyword>
<dbReference type="InterPro" id="IPR036397">
    <property type="entry name" value="RNaseH_sf"/>
</dbReference>
<dbReference type="Pfam" id="PF22936">
    <property type="entry name" value="Pol_BBD"/>
    <property type="match status" value="1"/>
</dbReference>
<dbReference type="InterPro" id="IPR057670">
    <property type="entry name" value="SH3_retrovirus"/>
</dbReference>
<organism evidence="7 8">
    <name type="scientific">Tanacetum coccineum</name>
    <dbReference type="NCBI Taxonomy" id="301880"/>
    <lineage>
        <taxon>Eukaryota</taxon>
        <taxon>Viridiplantae</taxon>
        <taxon>Streptophyta</taxon>
        <taxon>Embryophyta</taxon>
        <taxon>Tracheophyta</taxon>
        <taxon>Spermatophyta</taxon>
        <taxon>Magnoliopsida</taxon>
        <taxon>eudicotyledons</taxon>
        <taxon>Gunneridae</taxon>
        <taxon>Pentapetalae</taxon>
        <taxon>asterids</taxon>
        <taxon>campanulids</taxon>
        <taxon>Asterales</taxon>
        <taxon>Asteraceae</taxon>
        <taxon>Asteroideae</taxon>
        <taxon>Anthemideae</taxon>
        <taxon>Anthemidinae</taxon>
        <taxon>Tanacetum</taxon>
    </lineage>
</organism>
<dbReference type="PROSITE" id="PS50994">
    <property type="entry name" value="INTEGRASE"/>
    <property type="match status" value="1"/>
</dbReference>
<dbReference type="InterPro" id="IPR043502">
    <property type="entry name" value="DNA/RNA_pol_sf"/>
</dbReference>
<comment type="caution">
    <text evidence="7">The sequence shown here is derived from an EMBL/GenBank/DDBJ whole genome shotgun (WGS) entry which is preliminary data.</text>
</comment>
<feature type="domain" description="Integrase catalytic" evidence="6">
    <location>
        <begin position="328"/>
        <end position="425"/>
    </location>
</feature>
<keyword evidence="4" id="KW-0378">Hydrolase</keyword>
<accession>A0ABQ5AFW2</accession>
<keyword evidence="3" id="KW-0064">Aspartyl protease</keyword>
<evidence type="ECO:0000259" key="6">
    <source>
        <dbReference type="PROSITE" id="PS50994"/>
    </source>
</evidence>
<dbReference type="Proteomes" id="UP001151760">
    <property type="component" value="Unassembled WGS sequence"/>
</dbReference>
<dbReference type="SUPFAM" id="SSF53098">
    <property type="entry name" value="Ribonuclease H-like"/>
    <property type="match status" value="1"/>
</dbReference>
<dbReference type="Pfam" id="PF07727">
    <property type="entry name" value="RVT_2"/>
    <property type="match status" value="1"/>
</dbReference>
<feature type="region of interest" description="Disordered" evidence="5">
    <location>
        <begin position="1104"/>
        <end position="1129"/>
    </location>
</feature>
<evidence type="ECO:0000256" key="4">
    <source>
        <dbReference type="ARBA" id="ARBA00022801"/>
    </source>
</evidence>
<dbReference type="PANTHER" id="PTHR42648">
    <property type="entry name" value="TRANSPOSASE, PUTATIVE-RELATED"/>
    <property type="match status" value="1"/>
</dbReference>
<evidence type="ECO:0000256" key="1">
    <source>
        <dbReference type="ARBA" id="ARBA00022670"/>
    </source>
</evidence>
<evidence type="ECO:0000313" key="8">
    <source>
        <dbReference type="Proteomes" id="UP001151760"/>
    </source>
</evidence>
<dbReference type="SUPFAM" id="SSF56672">
    <property type="entry name" value="DNA/RNA polymerases"/>
    <property type="match status" value="1"/>
</dbReference>
<reference evidence="7" key="2">
    <citation type="submission" date="2022-01" db="EMBL/GenBank/DDBJ databases">
        <authorList>
            <person name="Yamashiro T."/>
            <person name="Shiraishi A."/>
            <person name="Satake H."/>
            <person name="Nakayama K."/>
        </authorList>
    </citation>
    <scope>NUCLEOTIDE SEQUENCE</scope>
</reference>
<dbReference type="InterPro" id="IPR001584">
    <property type="entry name" value="Integrase_cat-core"/>
</dbReference>
<sequence length="1129" mass="128154">MSQPHSKRNFVLAVVLTRSGPILVNAAKQNLTKAAVLVNTVRPINTTFIRPKVNDANQMQNTFKKAHSHVKRPFYNSTAKKNSYYTHRVNTVRRSRVNTSRHTVKTARPTKAVNAARSRVAVKTARPKAVLKAVRGNLGNAIKASAYWVWRPKQKVIDHSNPKQELQERGIFDSGCSRHMTGNKSYLIDFEEIDGGFVAFGGNSRGGKISRKDFKLADENHVLLKVVRRDNMYSVDLKNIVPKRGLTCLYAKATLDEANLWHKRLGHTCVACQKGKQHRASCKAKAVSSICQPLQMLHMDLFATKDETAGILKSFITGKENLIDLKVKIIRSNNGTEFKNRIINEFCEMKGIRREYSVARIPQQNGVAERKNRTLIEAARTMLADSKLPITFWAKAVNTACYVQNRVLVVKPHNKTYYELFLGRKPALGFMRPFGCLVTILNTLDHLGKFDGKADEGFFIGYSTNSKAFRVFNNRTRIVEENLHVRFNENTPNMVGSGPNWLFDIDALTKTINYQPVFAGNQTNGSAGTKAYQDAGVQGQEDNDARDDQDKEESVNSINTLNAATSKEVSAAEANTDVELPDDPNMPPLENIIYSEDEEDVSVEADITNLDSTILVSPIPTTRIHKDHTLDQVIGDVHSVTQTRRMSENLDEHGLKVIQALADPSWIETMQEDLLQFQLQKVWTLVDLPNGKRAIGTKIEAIRLFLAYASFMDFTVYQMDVKSAFLYGIIEEEVYVCQPPGFEDPHFPDKVYKVEKVLYGLHQAPRAWYETLSTYLLDNGYMRGTIDKTLFIKKDKHDILLVQVYMDDIIFGSTKKSWCTEFERMMHKRFQMSSMGALTFFLGLQVKQKSDGIFISQDKYVAEILKKFDFTSVKTSSTPMESNKPLVKDSEAEDVDVHLYRLMIGSLMYLTASRPDIMFAVCACARFQVTPKVSHLHAVKRIFRYLKGQPKLGLWYLKDSPFDLEAYSDSDYAGASLDRKSTTREYVAAANCYGQVLWIQNQMLDYGFNFMKTKIYIDNESTNCIVKNLVFHSKTKHIEIRHHFIRDSYEKRLIEVLKIHTDHNVADLLTKTFDVSSEPINLIVFEAIYEEMYDSVERAATTATSLDAEQDSSNINRTQSTTIPNDPFS</sequence>
<dbReference type="CDD" id="cd09272">
    <property type="entry name" value="RNase_HI_RT_Ty1"/>
    <property type="match status" value="1"/>
</dbReference>
<dbReference type="InterPro" id="IPR012337">
    <property type="entry name" value="RNaseH-like_sf"/>
</dbReference>